<reference evidence="3" key="1">
    <citation type="journal article" date="2019" name="Int. J. Syst. Evol. Microbiol.">
        <title>The Global Catalogue of Microorganisms (GCM) 10K type strain sequencing project: providing services to taxonomists for standard genome sequencing and annotation.</title>
        <authorList>
            <consortium name="The Broad Institute Genomics Platform"/>
            <consortium name="The Broad Institute Genome Sequencing Center for Infectious Disease"/>
            <person name="Wu L."/>
            <person name="Ma J."/>
        </authorList>
    </citation>
    <scope>NUCLEOTIDE SEQUENCE [LARGE SCALE GENOMIC DNA]</scope>
    <source>
        <strain evidence="3">JCM 32206</strain>
    </source>
</reference>
<feature type="region of interest" description="Disordered" evidence="1">
    <location>
        <begin position="1"/>
        <end position="38"/>
    </location>
</feature>
<evidence type="ECO:0000313" key="3">
    <source>
        <dbReference type="Proteomes" id="UP001501183"/>
    </source>
</evidence>
<feature type="compositionally biased region" description="Polar residues" evidence="1">
    <location>
        <begin position="73"/>
        <end position="90"/>
    </location>
</feature>
<feature type="region of interest" description="Disordered" evidence="1">
    <location>
        <begin position="62"/>
        <end position="124"/>
    </location>
</feature>
<proteinExistence type="predicted"/>
<dbReference type="Proteomes" id="UP001501183">
    <property type="component" value="Unassembled WGS sequence"/>
</dbReference>
<gene>
    <name evidence="2" type="ORF">GCM10023094_48840</name>
</gene>
<keyword evidence="3" id="KW-1185">Reference proteome</keyword>
<accession>A0ABP8PK90</accession>
<feature type="compositionally biased region" description="Low complexity" evidence="1">
    <location>
        <begin position="91"/>
        <end position="103"/>
    </location>
</feature>
<sequence length="124" mass="12397">MTYNSPVTPTGTGCRRESRTIDPLPRDGPPIVTGAPGASGELIPATTVVSVGPYALNMRRPAAVPGDGGVTHCRTSSGGQTSPPVATHTRSGSASASTDASAAGVTNAWVTRSRRSSAVNSAPP</sequence>
<organism evidence="2 3">
    <name type="scientific">Rhodococcus olei</name>
    <dbReference type="NCBI Taxonomy" id="2161675"/>
    <lineage>
        <taxon>Bacteria</taxon>
        <taxon>Bacillati</taxon>
        <taxon>Actinomycetota</taxon>
        <taxon>Actinomycetes</taxon>
        <taxon>Mycobacteriales</taxon>
        <taxon>Nocardiaceae</taxon>
        <taxon>Rhodococcus</taxon>
    </lineage>
</organism>
<feature type="compositionally biased region" description="Polar residues" evidence="1">
    <location>
        <begin position="1"/>
        <end position="11"/>
    </location>
</feature>
<comment type="caution">
    <text evidence="2">The sequence shown here is derived from an EMBL/GenBank/DDBJ whole genome shotgun (WGS) entry which is preliminary data.</text>
</comment>
<dbReference type="EMBL" id="BAABFB010000072">
    <property type="protein sequence ID" value="GAA4488624.1"/>
    <property type="molecule type" value="Genomic_DNA"/>
</dbReference>
<protein>
    <submittedName>
        <fullName evidence="2">Uncharacterized protein</fullName>
    </submittedName>
</protein>
<name>A0ABP8PK90_9NOCA</name>
<evidence type="ECO:0000313" key="2">
    <source>
        <dbReference type="EMBL" id="GAA4488624.1"/>
    </source>
</evidence>
<evidence type="ECO:0000256" key="1">
    <source>
        <dbReference type="SAM" id="MobiDB-lite"/>
    </source>
</evidence>